<sequence>MVSSDDAPATFSPGAEAPVDARVRGECGFARIRQNAVSRETDGTLARVPSRTSTGRERGQVSLIWRFTSL</sequence>
<name>A0A839DS25_9PSEU</name>
<evidence type="ECO:0000313" key="2">
    <source>
        <dbReference type="Proteomes" id="UP000569329"/>
    </source>
</evidence>
<dbReference type="EMBL" id="JACGWZ010000001">
    <property type="protein sequence ID" value="MBA8823076.1"/>
    <property type="molecule type" value="Genomic_DNA"/>
</dbReference>
<keyword evidence="2" id="KW-1185">Reference proteome</keyword>
<comment type="caution">
    <text evidence="1">The sequence shown here is derived from an EMBL/GenBank/DDBJ whole genome shotgun (WGS) entry which is preliminary data.</text>
</comment>
<proteinExistence type="predicted"/>
<dbReference type="Proteomes" id="UP000569329">
    <property type="component" value="Unassembled WGS sequence"/>
</dbReference>
<organism evidence="1 2">
    <name type="scientific">Halosaccharopolyspora lacisalsi</name>
    <dbReference type="NCBI Taxonomy" id="1000566"/>
    <lineage>
        <taxon>Bacteria</taxon>
        <taxon>Bacillati</taxon>
        <taxon>Actinomycetota</taxon>
        <taxon>Actinomycetes</taxon>
        <taxon>Pseudonocardiales</taxon>
        <taxon>Pseudonocardiaceae</taxon>
        <taxon>Halosaccharopolyspora</taxon>
    </lineage>
</organism>
<reference evidence="1 2" key="1">
    <citation type="submission" date="2020-07" db="EMBL/GenBank/DDBJ databases">
        <title>Sequencing the genomes of 1000 actinobacteria strains.</title>
        <authorList>
            <person name="Klenk H.-P."/>
        </authorList>
    </citation>
    <scope>NUCLEOTIDE SEQUENCE [LARGE SCALE GENOMIC DNA]</scope>
    <source>
        <strain evidence="1 2">DSM 45975</strain>
    </source>
</reference>
<protein>
    <submittedName>
        <fullName evidence="1">Uncharacterized protein</fullName>
    </submittedName>
</protein>
<evidence type="ECO:0000313" key="1">
    <source>
        <dbReference type="EMBL" id="MBA8823076.1"/>
    </source>
</evidence>
<dbReference type="AlphaFoldDB" id="A0A839DS25"/>
<accession>A0A839DS25</accession>
<gene>
    <name evidence="1" type="ORF">FHX42_000405</name>
</gene>